<name>A0A5P8K6P3_9ACTN</name>
<dbReference type="InterPro" id="IPR050482">
    <property type="entry name" value="Sensor_HK_TwoCompSys"/>
</dbReference>
<dbReference type="RefSeq" id="WP_152170430.1">
    <property type="nucleotide sequence ID" value="NZ_CP045096.1"/>
</dbReference>
<gene>
    <name evidence="14" type="ORF">F9278_25755</name>
</gene>
<feature type="transmembrane region" description="Helical" evidence="10">
    <location>
        <begin position="518"/>
        <end position="536"/>
    </location>
</feature>
<keyword evidence="7" id="KW-0067">ATP-binding</keyword>
<feature type="transmembrane region" description="Helical" evidence="10">
    <location>
        <begin position="105"/>
        <end position="123"/>
    </location>
</feature>
<keyword evidence="4" id="KW-0808">Transferase</keyword>
<feature type="transmembrane region" description="Helical" evidence="10">
    <location>
        <begin position="35"/>
        <end position="52"/>
    </location>
</feature>
<proteinExistence type="predicted"/>
<dbReference type="InterPro" id="IPR055558">
    <property type="entry name" value="DUF7134"/>
</dbReference>
<reference evidence="14 15" key="1">
    <citation type="submission" date="2019-10" db="EMBL/GenBank/DDBJ databases">
        <title>Streptomyces sp. strain GY16 isolated from leaves of Broussonetia papyrifera.</title>
        <authorList>
            <person name="Mo P."/>
        </authorList>
    </citation>
    <scope>NUCLEOTIDE SEQUENCE [LARGE SCALE GENOMIC DNA]</scope>
    <source>
        <strain evidence="14 15">GY16</strain>
    </source>
</reference>
<evidence type="ECO:0000259" key="11">
    <source>
        <dbReference type="Pfam" id="PF02518"/>
    </source>
</evidence>
<dbReference type="Proteomes" id="UP000327294">
    <property type="component" value="Chromosome"/>
</dbReference>
<evidence type="ECO:0000256" key="1">
    <source>
        <dbReference type="ARBA" id="ARBA00000085"/>
    </source>
</evidence>
<evidence type="ECO:0000313" key="14">
    <source>
        <dbReference type="EMBL" id="QFQ98993.1"/>
    </source>
</evidence>
<dbReference type="Pfam" id="PF23539">
    <property type="entry name" value="DUF7134"/>
    <property type="match status" value="1"/>
</dbReference>
<dbReference type="InterPro" id="IPR011712">
    <property type="entry name" value="Sig_transdc_His_kin_sub3_dim/P"/>
</dbReference>
<feature type="domain" description="Signal transduction histidine kinase subgroup 3 dimerisation and phosphoacceptor" evidence="12">
    <location>
        <begin position="178"/>
        <end position="243"/>
    </location>
</feature>
<dbReference type="GO" id="GO:0046983">
    <property type="term" value="F:protein dimerization activity"/>
    <property type="evidence" value="ECO:0007669"/>
    <property type="project" value="InterPro"/>
</dbReference>
<feature type="transmembrane region" description="Helical" evidence="10">
    <location>
        <begin position="129"/>
        <end position="147"/>
    </location>
</feature>
<keyword evidence="10" id="KW-0812">Transmembrane</keyword>
<dbReference type="EC" id="2.7.13.3" evidence="2"/>
<organism evidence="14 15">
    <name type="scientific">Streptomyces phaeolivaceus</name>
    <dbReference type="NCBI Taxonomy" id="2653200"/>
    <lineage>
        <taxon>Bacteria</taxon>
        <taxon>Bacillati</taxon>
        <taxon>Actinomycetota</taxon>
        <taxon>Actinomycetes</taxon>
        <taxon>Kitasatosporales</taxon>
        <taxon>Streptomycetaceae</taxon>
        <taxon>Streptomyces</taxon>
    </lineage>
</organism>
<dbReference type="GO" id="GO:0000155">
    <property type="term" value="F:phosphorelay sensor kinase activity"/>
    <property type="evidence" value="ECO:0007669"/>
    <property type="project" value="InterPro"/>
</dbReference>
<dbReference type="KEGG" id="sphv:F9278_25755"/>
<dbReference type="Gene3D" id="3.30.565.10">
    <property type="entry name" value="Histidine kinase-like ATPase, C-terminal domain"/>
    <property type="match status" value="1"/>
</dbReference>
<dbReference type="GO" id="GO:0016020">
    <property type="term" value="C:membrane"/>
    <property type="evidence" value="ECO:0007669"/>
    <property type="project" value="InterPro"/>
</dbReference>
<dbReference type="CDD" id="cd16917">
    <property type="entry name" value="HATPase_UhpB-NarQ-NarX-like"/>
    <property type="match status" value="1"/>
</dbReference>
<evidence type="ECO:0000256" key="2">
    <source>
        <dbReference type="ARBA" id="ARBA00012438"/>
    </source>
</evidence>
<feature type="compositionally biased region" description="Low complexity" evidence="9">
    <location>
        <begin position="696"/>
        <end position="705"/>
    </location>
</feature>
<dbReference type="PANTHER" id="PTHR24421:SF10">
    <property type="entry name" value="NITRATE_NITRITE SENSOR PROTEIN NARQ"/>
    <property type="match status" value="1"/>
</dbReference>
<feature type="transmembrane region" description="Helical" evidence="10">
    <location>
        <begin position="461"/>
        <end position="481"/>
    </location>
</feature>
<dbReference type="InterPro" id="IPR003594">
    <property type="entry name" value="HATPase_dom"/>
</dbReference>
<feature type="domain" description="DUF7134" evidence="13">
    <location>
        <begin position="12"/>
        <end position="141"/>
    </location>
</feature>
<keyword evidence="3" id="KW-0597">Phosphoprotein</keyword>
<evidence type="ECO:0000259" key="12">
    <source>
        <dbReference type="Pfam" id="PF07730"/>
    </source>
</evidence>
<dbReference type="SUPFAM" id="SSF55874">
    <property type="entry name" value="ATPase domain of HSP90 chaperone/DNA topoisomerase II/histidine kinase"/>
    <property type="match status" value="1"/>
</dbReference>
<feature type="transmembrane region" description="Helical" evidence="10">
    <location>
        <begin position="556"/>
        <end position="587"/>
    </location>
</feature>
<evidence type="ECO:0000256" key="7">
    <source>
        <dbReference type="ARBA" id="ARBA00022840"/>
    </source>
</evidence>
<dbReference type="PANTHER" id="PTHR24421">
    <property type="entry name" value="NITRATE/NITRITE SENSOR PROTEIN NARX-RELATED"/>
    <property type="match status" value="1"/>
</dbReference>
<dbReference type="EMBL" id="CP045096">
    <property type="protein sequence ID" value="QFQ98993.1"/>
    <property type="molecule type" value="Genomic_DNA"/>
</dbReference>
<feature type="region of interest" description="Disordered" evidence="9">
    <location>
        <begin position="670"/>
        <end position="717"/>
    </location>
</feature>
<evidence type="ECO:0000313" key="15">
    <source>
        <dbReference type="Proteomes" id="UP000327294"/>
    </source>
</evidence>
<evidence type="ECO:0000259" key="13">
    <source>
        <dbReference type="Pfam" id="PF23539"/>
    </source>
</evidence>
<feature type="domain" description="Histidine kinase/HSP90-like ATPase" evidence="11">
    <location>
        <begin position="289"/>
        <end position="397"/>
    </location>
</feature>
<evidence type="ECO:0000256" key="5">
    <source>
        <dbReference type="ARBA" id="ARBA00022741"/>
    </source>
</evidence>
<keyword evidence="5" id="KW-0547">Nucleotide-binding</keyword>
<evidence type="ECO:0000256" key="6">
    <source>
        <dbReference type="ARBA" id="ARBA00022777"/>
    </source>
</evidence>
<accession>A0A5P8K6P3</accession>
<dbReference type="Pfam" id="PF02518">
    <property type="entry name" value="HATPase_c"/>
    <property type="match status" value="1"/>
</dbReference>
<keyword evidence="10" id="KW-1133">Transmembrane helix</keyword>
<dbReference type="AlphaFoldDB" id="A0A5P8K6P3"/>
<dbReference type="InterPro" id="IPR036890">
    <property type="entry name" value="HATPase_C_sf"/>
</dbReference>
<evidence type="ECO:0000256" key="8">
    <source>
        <dbReference type="ARBA" id="ARBA00023012"/>
    </source>
</evidence>
<feature type="transmembrane region" description="Helical" evidence="10">
    <location>
        <begin position="59"/>
        <end position="75"/>
    </location>
</feature>
<evidence type="ECO:0000256" key="10">
    <source>
        <dbReference type="SAM" id="Phobius"/>
    </source>
</evidence>
<evidence type="ECO:0000256" key="4">
    <source>
        <dbReference type="ARBA" id="ARBA00022679"/>
    </source>
</evidence>
<evidence type="ECO:0000256" key="3">
    <source>
        <dbReference type="ARBA" id="ARBA00022553"/>
    </source>
</evidence>
<keyword evidence="15" id="KW-1185">Reference proteome</keyword>
<evidence type="ECO:0000256" key="9">
    <source>
        <dbReference type="SAM" id="MobiDB-lite"/>
    </source>
</evidence>
<keyword evidence="8" id="KW-0902">Two-component regulatory system</keyword>
<sequence length="717" mass="74031">MERIRNWLLPALLAVVQLSVWPGYALLRGETVEAPRLVVGLAVTVAATAVLGTRRRFPVASALVIDALTLTGQFVVPDEGLGAAAVAGVVALYSVAVLRPGRTAVLVAAVMIGSAVLGSLTAYDSAVDIGGEALASLTVFAGTVGAGRSRRQWLAGRRAAERELARAEAVRGRAATTERDRLARELHDVSAHHLTSVVVTAEAARRLGDRRPELTADALRSAAEGGRATVEALHRLVTVMRTSAADEESPLEERVTELAAGFVRLGQRVSLDIAPGPAALTGPVAEAAFALVRESLTNALRYAPGTAVHVVLRDGGEALDLVVRDDGTPGPPPDAATASVGAAPAPAVSAVPAVRQGLGAGRGTSGMRERAVGLGGSFAAGPRPDGPGWVVRARLPYPSAAGRRNSALPRVSSADTATVLAVAALPVVAVLIERPAATATACLPAVLHALPLLWRRQAPWTALLLVLATAWIPPVALAHGLLPSDVAWALTLTGACAECVALRAVAAYAGPPGRTWPAILLVAGGLAAATVTLDVLSGGPLTPDGGDGGLGTVGFLGFLGVLGFVAVIVAGFLAFLMAGVWGLGVFVRRRRERVTRREDSALSAAVWSAVVEAYEERQRIAAELRQAVLRHADEVVAHAERADLDGAADQARAALTAMRGLLAVLRQGAATDTGTEHEEMPPSKPQPPSQPRDKTQPQPQSHSQPQPQPKTLRTSSG</sequence>
<comment type="catalytic activity">
    <reaction evidence="1">
        <text>ATP + protein L-histidine = ADP + protein N-phospho-L-histidine.</text>
        <dbReference type="EC" id="2.7.13.3"/>
    </reaction>
</comment>
<protein>
    <recommendedName>
        <fullName evidence="2">histidine kinase</fullName>
        <ecNumber evidence="2">2.7.13.3</ecNumber>
    </recommendedName>
</protein>
<dbReference type="Gene3D" id="1.20.5.1930">
    <property type="match status" value="1"/>
</dbReference>
<keyword evidence="10" id="KW-0472">Membrane</keyword>
<dbReference type="GO" id="GO:0005524">
    <property type="term" value="F:ATP binding"/>
    <property type="evidence" value="ECO:0007669"/>
    <property type="project" value="UniProtKB-KW"/>
</dbReference>
<feature type="transmembrane region" description="Helical" evidence="10">
    <location>
        <begin position="81"/>
        <end position="98"/>
    </location>
</feature>
<feature type="transmembrane region" description="Helical" evidence="10">
    <location>
        <begin position="487"/>
        <end position="506"/>
    </location>
</feature>
<dbReference type="Pfam" id="PF07730">
    <property type="entry name" value="HisKA_3"/>
    <property type="match status" value="1"/>
</dbReference>
<keyword evidence="6 14" id="KW-0418">Kinase</keyword>